<feature type="transmembrane region" description="Helical" evidence="1">
    <location>
        <begin position="161"/>
        <end position="181"/>
    </location>
</feature>
<protein>
    <submittedName>
        <fullName evidence="2">YqhA family protein</fullName>
    </submittedName>
</protein>
<feature type="transmembrane region" description="Helical" evidence="1">
    <location>
        <begin position="136"/>
        <end position="154"/>
    </location>
</feature>
<keyword evidence="3" id="KW-1185">Reference proteome</keyword>
<dbReference type="RefSeq" id="WP_176788464.1">
    <property type="nucleotide sequence ID" value="NZ_JABXWR010000001.1"/>
</dbReference>
<dbReference type="OrthoDB" id="111817at2157"/>
<sequence>MEQPDASDRPAPHGTRTDQPTIEKIFEWLLWNSRYIVLLGVVFGALSAIVLFLAGSMEIFEILVEYTKFSSSHLTHEEILIGVIGAIDFYLIALVLLIFSFGIYELFISEIDVARVDGEFGGILEVSSLDDLKNKIIKVIIMVLIVSFFQRILSMEFTTSIDMLAMAVSIGVICVGVFFIGKNH</sequence>
<dbReference type="InterPro" id="IPR005134">
    <property type="entry name" value="UPF0114"/>
</dbReference>
<dbReference type="Pfam" id="PF03350">
    <property type="entry name" value="UPF0114"/>
    <property type="match status" value="1"/>
</dbReference>
<name>A0A7K4HNF1_9EURY</name>
<dbReference type="EMBL" id="JABXWR010000001">
    <property type="protein sequence ID" value="NVO66803.1"/>
    <property type="molecule type" value="Genomic_DNA"/>
</dbReference>
<evidence type="ECO:0000256" key="1">
    <source>
        <dbReference type="SAM" id="Phobius"/>
    </source>
</evidence>
<keyword evidence="1" id="KW-0472">Membrane</keyword>
<dbReference type="PANTHER" id="PTHR31721">
    <property type="entry name" value="OS06G0710300 PROTEIN"/>
    <property type="match status" value="1"/>
</dbReference>
<dbReference type="PANTHER" id="PTHR31721:SF4">
    <property type="entry name" value="OS06G0710300 PROTEIN"/>
    <property type="match status" value="1"/>
</dbReference>
<accession>A0A7K4HNF1</accession>
<dbReference type="AlphaFoldDB" id="A0A7K4HNF1"/>
<organism evidence="2 3">
    <name type="scientific">Methanofollis tationis</name>
    <dbReference type="NCBI Taxonomy" id="81417"/>
    <lineage>
        <taxon>Archaea</taxon>
        <taxon>Methanobacteriati</taxon>
        <taxon>Methanobacteriota</taxon>
        <taxon>Stenosarchaea group</taxon>
        <taxon>Methanomicrobia</taxon>
        <taxon>Methanomicrobiales</taxon>
        <taxon>Methanomicrobiaceae</taxon>
        <taxon>Methanofollis</taxon>
    </lineage>
</organism>
<keyword evidence="1" id="KW-0812">Transmembrane</keyword>
<evidence type="ECO:0000313" key="3">
    <source>
        <dbReference type="Proteomes" id="UP000570823"/>
    </source>
</evidence>
<evidence type="ECO:0000313" key="2">
    <source>
        <dbReference type="EMBL" id="NVO66803.1"/>
    </source>
</evidence>
<keyword evidence="1" id="KW-1133">Transmembrane helix</keyword>
<reference evidence="2 3" key="1">
    <citation type="submission" date="2020-06" db="EMBL/GenBank/DDBJ databases">
        <title>Methanofollis fontis sp. nov., a methanogen isolated from marine sediments near a cold seep at Four-Way Closure Ridge offshore southwestern Taiwan.</title>
        <authorList>
            <person name="Chen S.-C."/>
            <person name="Teng N.-H."/>
            <person name="Lin Y.-S."/>
            <person name="Lai M.-C."/>
            <person name="Chen H.-H."/>
            <person name="Wang C.-C."/>
        </authorList>
    </citation>
    <scope>NUCLEOTIDE SEQUENCE [LARGE SCALE GENOMIC DNA]</scope>
    <source>
        <strain evidence="2 3">DSM 2702</strain>
    </source>
</reference>
<dbReference type="PIRSF" id="PIRSF026509">
    <property type="entry name" value="UCP026509"/>
    <property type="match status" value="1"/>
</dbReference>
<feature type="transmembrane region" description="Helical" evidence="1">
    <location>
        <begin position="80"/>
        <end position="104"/>
    </location>
</feature>
<comment type="caution">
    <text evidence="2">The sequence shown here is derived from an EMBL/GenBank/DDBJ whole genome shotgun (WGS) entry which is preliminary data.</text>
</comment>
<dbReference type="Proteomes" id="UP000570823">
    <property type="component" value="Unassembled WGS sequence"/>
</dbReference>
<feature type="transmembrane region" description="Helical" evidence="1">
    <location>
        <begin position="35"/>
        <end position="60"/>
    </location>
</feature>
<gene>
    <name evidence="2" type="ORF">HWN36_05645</name>
</gene>
<proteinExistence type="predicted"/>